<accession>A0A2T8IAC1</accession>
<feature type="compositionally biased region" description="Polar residues" evidence="1">
    <location>
        <begin position="187"/>
        <end position="197"/>
    </location>
</feature>
<dbReference type="AlphaFoldDB" id="A0A2T8IAC1"/>
<gene>
    <name evidence="2" type="ORF">PAHAL_8G263100</name>
</gene>
<reference evidence="2" key="1">
    <citation type="submission" date="2018-04" db="EMBL/GenBank/DDBJ databases">
        <title>WGS assembly of Panicum hallii.</title>
        <authorList>
            <person name="Lovell J."/>
            <person name="Jenkins J."/>
            <person name="Lowry D."/>
            <person name="Mamidi S."/>
            <person name="Sreedasyam A."/>
            <person name="Weng X."/>
            <person name="Barry K."/>
            <person name="Bonette J."/>
            <person name="Campitelli B."/>
            <person name="Daum C."/>
            <person name="Gordon S."/>
            <person name="Gould B."/>
            <person name="Lipzen A."/>
            <person name="Macqueen A."/>
            <person name="Palacio-Mejia J."/>
            <person name="Plott C."/>
            <person name="Shakirov E."/>
            <person name="Shu S."/>
            <person name="Yoshinaga Y."/>
            <person name="Zane M."/>
            <person name="Rokhsar D."/>
            <person name="Grimwood J."/>
            <person name="Schmutz J."/>
            <person name="Juenger T."/>
        </authorList>
    </citation>
    <scope>NUCLEOTIDE SEQUENCE [LARGE SCALE GENOMIC DNA]</scope>
    <source>
        <strain evidence="2">FIL2</strain>
    </source>
</reference>
<feature type="region of interest" description="Disordered" evidence="1">
    <location>
        <begin position="184"/>
        <end position="226"/>
    </location>
</feature>
<evidence type="ECO:0000313" key="2">
    <source>
        <dbReference type="EMBL" id="PVH34636.1"/>
    </source>
</evidence>
<evidence type="ECO:0000256" key="1">
    <source>
        <dbReference type="SAM" id="MobiDB-lite"/>
    </source>
</evidence>
<name>A0A2T8IAC1_9POAL</name>
<dbReference type="Proteomes" id="UP000243499">
    <property type="component" value="Chromosome 8"/>
</dbReference>
<sequence>MASSSLHAPLQPQPLLGLMRSPCVEKPRHVVRSVRVFFFVSDQIEASYDAVMVAAVGTTKQRMVIMPTPLCNLSSAASRRRSPHRLRAPSILDGATGGGTLLQQLGAWIGGAREAAAGGTAGQVSEKGLSWDALLATVDGAPELKRRSAAVGRLTSCHVACQAPANFQKTPWIDLAPVLARPPPAFSPQSATASQKRQVLAPATSRSSPPAGASGTTPRRDSDGIGVKPPAYGEFASFCFRFWTFLRVL</sequence>
<organism evidence="2">
    <name type="scientific">Panicum hallii</name>
    <dbReference type="NCBI Taxonomy" id="206008"/>
    <lineage>
        <taxon>Eukaryota</taxon>
        <taxon>Viridiplantae</taxon>
        <taxon>Streptophyta</taxon>
        <taxon>Embryophyta</taxon>
        <taxon>Tracheophyta</taxon>
        <taxon>Spermatophyta</taxon>
        <taxon>Magnoliopsida</taxon>
        <taxon>Liliopsida</taxon>
        <taxon>Poales</taxon>
        <taxon>Poaceae</taxon>
        <taxon>PACMAD clade</taxon>
        <taxon>Panicoideae</taxon>
        <taxon>Panicodae</taxon>
        <taxon>Paniceae</taxon>
        <taxon>Panicinae</taxon>
        <taxon>Panicum</taxon>
        <taxon>Panicum sect. Panicum</taxon>
    </lineage>
</organism>
<proteinExistence type="predicted"/>
<dbReference type="EMBL" id="CM008053">
    <property type="protein sequence ID" value="PVH34636.1"/>
    <property type="molecule type" value="Genomic_DNA"/>
</dbReference>
<protein>
    <submittedName>
        <fullName evidence="2">Uncharacterized protein</fullName>
    </submittedName>
</protein>
<dbReference type="Gramene" id="PVH34636">
    <property type="protein sequence ID" value="PVH34636"/>
    <property type="gene ID" value="PAHAL_8G263100"/>
</dbReference>